<dbReference type="InterPro" id="IPR036397">
    <property type="entry name" value="RNaseH_sf"/>
</dbReference>
<keyword evidence="5" id="KW-1185">Reference proteome</keyword>
<dbReference type="InterPro" id="IPR045246">
    <property type="entry name" value="Piwi_ago-like"/>
</dbReference>
<dbReference type="OrthoDB" id="10252740at2759"/>
<dbReference type="Pfam" id="PF16486">
    <property type="entry name" value="ArgoN"/>
    <property type="match status" value="1"/>
</dbReference>
<evidence type="ECO:0000313" key="5">
    <source>
        <dbReference type="Proteomes" id="UP000244722"/>
    </source>
</evidence>
<dbReference type="InterPro" id="IPR003165">
    <property type="entry name" value="Piwi"/>
</dbReference>
<evidence type="ECO:0000313" key="4">
    <source>
        <dbReference type="EMBL" id="PUU72622.1"/>
    </source>
</evidence>
<dbReference type="Gene3D" id="3.40.50.2300">
    <property type="match status" value="1"/>
</dbReference>
<dbReference type="InterPro" id="IPR032472">
    <property type="entry name" value="ArgoL2"/>
</dbReference>
<feature type="domain" description="Piwi" evidence="3">
    <location>
        <begin position="457"/>
        <end position="753"/>
    </location>
</feature>
<evidence type="ECO:0000256" key="1">
    <source>
        <dbReference type="RuleBase" id="RU361178"/>
    </source>
</evidence>
<reference evidence="4 5" key="1">
    <citation type="submission" date="2017-04" db="EMBL/GenBank/DDBJ databases">
        <title>Draft genome sequence of Tuber borchii Vittad., a whitish edible truffle.</title>
        <authorList>
            <consortium name="DOE Joint Genome Institute"/>
            <person name="Murat C."/>
            <person name="Kuo A."/>
            <person name="Barry K.W."/>
            <person name="Clum A."/>
            <person name="Dockter R.B."/>
            <person name="Fauchery L."/>
            <person name="Iotti M."/>
            <person name="Kohler A."/>
            <person name="Labutti K."/>
            <person name="Lindquist E.A."/>
            <person name="Lipzen A."/>
            <person name="Ohm R.A."/>
            <person name="Wang M."/>
            <person name="Grigoriev I.V."/>
            <person name="Zambonelli A."/>
            <person name="Martin F.M."/>
        </authorList>
    </citation>
    <scope>NUCLEOTIDE SEQUENCE [LARGE SCALE GENOMIC DNA]</scope>
    <source>
        <strain evidence="4 5">Tbo3840</strain>
    </source>
</reference>
<dbReference type="Proteomes" id="UP000244722">
    <property type="component" value="Unassembled WGS sequence"/>
</dbReference>
<accession>A0A2T6ZAU8</accession>
<protein>
    <submittedName>
        <fullName evidence="4">Piwi domain-domain-containing protein</fullName>
    </submittedName>
</protein>
<dbReference type="InterPro" id="IPR003100">
    <property type="entry name" value="PAZ_dom"/>
</dbReference>
<feature type="domain" description="PAZ" evidence="2">
    <location>
        <begin position="179"/>
        <end position="284"/>
    </location>
</feature>
<dbReference type="GO" id="GO:0003723">
    <property type="term" value="F:RNA binding"/>
    <property type="evidence" value="ECO:0007669"/>
    <property type="project" value="InterPro"/>
</dbReference>
<dbReference type="SUPFAM" id="SSF101690">
    <property type="entry name" value="PAZ domain"/>
    <property type="match status" value="1"/>
</dbReference>
<comment type="caution">
    <text evidence="4">The sequence shown here is derived from an EMBL/GenBank/DDBJ whole genome shotgun (WGS) entry which is preliminary data.</text>
</comment>
<dbReference type="SUPFAM" id="SSF53098">
    <property type="entry name" value="Ribonuclease H-like"/>
    <property type="match status" value="1"/>
</dbReference>
<dbReference type="SMART" id="SM00949">
    <property type="entry name" value="PAZ"/>
    <property type="match status" value="1"/>
</dbReference>
<dbReference type="PROSITE" id="PS50821">
    <property type="entry name" value="PAZ"/>
    <property type="match status" value="1"/>
</dbReference>
<dbReference type="Pfam" id="PF02171">
    <property type="entry name" value="Piwi"/>
    <property type="match status" value="1"/>
</dbReference>
<dbReference type="CDD" id="cd04657">
    <property type="entry name" value="Piwi_ago-like"/>
    <property type="match status" value="1"/>
</dbReference>
<dbReference type="PANTHER" id="PTHR22891">
    <property type="entry name" value="EUKARYOTIC TRANSLATION INITIATION FACTOR 2C"/>
    <property type="match status" value="1"/>
</dbReference>
<dbReference type="InterPro" id="IPR036085">
    <property type="entry name" value="PAZ_dom_sf"/>
</dbReference>
<evidence type="ECO:0000259" key="3">
    <source>
        <dbReference type="PROSITE" id="PS50822"/>
    </source>
</evidence>
<dbReference type="Gene3D" id="2.170.260.10">
    <property type="entry name" value="paz domain"/>
    <property type="match status" value="1"/>
</dbReference>
<dbReference type="InterPro" id="IPR032474">
    <property type="entry name" value="Argonaute_N"/>
</dbReference>
<name>A0A2T6ZAU8_TUBBO</name>
<dbReference type="Pfam" id="PF02170">
    <property type="entry name" value="PAZ"/>
    <property type="match status" value="1"/>
</dbReference>
<gene>
    <name evidence="4" type="ORF">B9Z19DRAFT_1008953</name>
</gene>
<dbReference type="Pfam" id="PF08699">
    <property type="entry name" value="ArgoL1"/>
    <property type="match status" value="1"/>
</dbReference>
<dbReference type="Gene3D" id="3.30.420.10">
    <property type="entry name" value="Ribonuclease H-like superfamily/Ribonuclease H"/>
    <property type="match status" value="1"/>
</dbReference>
<dbReference type="PROSITE" id="PS50822">
    <property type="entry name" value="PIWI"/>
    <property type="match status" value="1"/>
</dbReference>
<dbReference type="Pfam" id="PF16488">
    <property type="entry name" value="ArgoL2"/>
    <property type="match status" value="1"/>
</dbReference>
<comment type="similarity">
    <text evidence="1">Belongs to the argonaute family.</text>
</comment>
<proteinExistence type="inferred from homology"/>
<evidence type="ECO:0000259" key="2">
    <source>
        <dbReference type="PROSITE" id="PS50821"/>
    </source>
</evidence>
<dbReference type="CDD" id="cd02846">
    <property type="entry name" value="PAZ_argonaute_like"/>
    <property type="match status" value="1"/>
</dbReference>
<dbReference type="InterPro" id="IPR014811">
    <property type="entry name" value="ArgoL1"/>
</dbReference>
<dbReference type="AlphaFoldDB" id="A0A2T6ZAU8"/>
<organism evidence="4 5">
    <name type="scientific">Tuber borchii</name>
    <name type="common">White truffle</name>
    <dbReference type="NCBI Taxonomy" id="42251"/>
    <lineage>
        <taxon>Eukaryota</taxon>
        <taxon>Fungi</taxon>
        <taxon>Dikarya</taxon>
        <taxon>Ascomycota</taxon>
        <taxon>Pezizomycotina</taxon>
        <taxon>Pezizomycetes</taxon>
        <taxon>Pezizales</taxon>
        <taxon>Tuberaceae</taxon>
        <taxon>Tuber</taxon>
    </lineage>
</organism>
<dbReference type="InterPro" id="IPR012337">
    <property type="entry name" value="RNaseH-like_sf"/>
</dbReference>
<dbReference type="EMBL" id="NESQ01000495">
    <property type="protein sequence ID" value="PUU72622.1"/>
    <property type="molecule type" value="Genomic_DNA"/>
</dbReference>
<dbReference type="SMART" id="SM00950">
    <property type="entry name" value="Piwi"/>
    <property type="match status" value="1"/>
</dbReference>
<dbReference type="STRING" id="42251.A0A2T6ZAU8"/>
<sequence>MTPDPKIKRIRKRVFQLLELTSFSATRDLMATDYAKTIITAKKLEIADDKLQVEVRYYDADQEGPHEKSKVYAVTITLVQLLEPDSLKHYVNGLDPDFDSSPAIQALNIILAKPPSQNPAVIPLGKSKFFVSEPNPNNQQLLPRGLLALRGYYSSIRPSMGRVLCNVNVCMTAFYKEGSLADLMREYGKRPELGSFLKGLRVSTKHLTDLSGKPKVQYKTIVSLGPRSANDATFVSDDGSTITVVNYFKKKYNITLRQPELPCVNVGTREKSILLPPELATVLPGQSFKGKLLDEQTREMITYACRRPKQNAESIVGEGLSILGLKPSSRLLNPFNLSVSTEMVTVPARILPAPPVQYAGGPKITSDASWNLRDVRFLKSGSAKTWAAIILKDGSSPGVQDPPALCNALQSMCRKCGVVLPALTARDISVVQMAMGQDLSTKLVPCFDTLKKRGVQIALVILPSQDKANYALIKTLGDVRFGVGTVCAQSTKIQNQKGQAQYFANLALKFNLKLHGRNHGLGKTDMGFLTQKTTMIVGCDVTHPSPGSLKGTPSIAGVVASIDAEFAQYPASLRLQESKKEMITELREMMIERLSLWRDKNSGRLPEAILVYRDGVSEGQFKTVLDLELPKIREACVVMRADYRPKVTIIIVGKRHHTRFYPTDSERADRLGNPAPGTVVDRGVTAVYDYDFYLQAHAGLQGTTRPAHYYVIHDKNGFDADSLQTLTHNLCYLFGRATKSVSICPPAYYADLVCERGRCYIYGLLNASDSGSVRSTNSDDEAKANYQKAVQMWSGGPHADVRQTMYYL</sequence>
<dbReference type="SMART" id="SM01163">
    <property type="entry name" value="DUF1785"/>
    <property type="match status" value="1"/>
</dbReference>